<dbReference type="KEGG" id="mets:DK389_21045"/>
<feature type="transmembrane region" description="Helical" evidence="1">
    <location>
        <begin position="71"/>
        <end position="98"/>
    </location>
</feature>
<dbReference type="AlphaFoldDB" id="A0A2U8W8S5"/>
<dbReference type="InterPro" id="IPR018723">
    <property type="entry name" value="DUF2254_membrane"/>
</dbReference>
<accession>A0A2U8W8S5</accession>
<name>A0A2U8W8S5_9HYPH</name>
<gene>
    <name evidence="2" type="ORF">DK389_21045</name>
</gene>
<evidence type="ECO:0008006" key="4">
    <source>
        <dbReference type="Google" id="ProtNLM"/>
    </source>
</evidence>
<keyword evidence="3" id="KW-1185">Reference proteome</keyword>
<keyword evidence="1" id="KW-1133">Transmembrane helix</keyword>
<protein>
    <recommendedName>
        <fullName evidence="4">DUF2254 domain-containing protein</fullName>
    </recommendedName>
</protein>
<dbReference type="EMBL" id="CP029550">
    <property type="protein sequence ID" value="AWN42534.1"/>
    <property type="molecule type" value="Genomic_DNA"/>
</dbReference>
<reference evidence="3" key="1">
    <citation type="submission" date="2018-05" db="EMBL/GenBank/DDBJ databases">
        <title>Complete Genome Sequence of Methylobacterium sp. 17SD2-17.</title>
        <authorList>
            <person name="Srinivasan S."/>
        </authorList>
    </citation>
    <scope>NUCLEOTIDE SEQUENCE [LARGE SCALE GENOMIC DNA]</scope>
    <source>
        <strain evidence="3">17SD2-17</strain>
    </source>
</reference>
<sequence>MPSPSSLTSAPHRLIRAIRRAFNQFLALPLATVAGFVGLNAGVYLADRVWSEGRVPDGLAWLGKLCGDHQAIGSLLTTLASSIITVTSITFSLLLIAVQQGSAALTAQVTDQFMMRRANQLYFGYFVGLSVFVLLTLLTNSAFHRPVFGTMLALIMTTAALCLIILMIYNTIDQMRPEQIVLFIHRRILRAREHDEPVLSQTRRAPRRHWVLASTIRSPESGHVVGVERTQLRTAVESRGRGGVELELLVPLGSQLAVGDPLFALRVDPHQVLDPKHREEIAHAAVAAVTFDAGRDLKQDARYGLHQLATIAWTSTSTAKSNPNPGQSVVHALRDIIALWSPREADPQEDPSSPLVYADRTPSEATDALELIILVASESMQAQTLADALRTVAILLGHVSQPTAERLADVARRAVSSLGEHVLTRQLAAALDELTDALDRRGFATIAGAVADAATQLGASLGKLNSRSTRVPAVAGP</sequence>
<dbReference type="OrthoDB" id="4661324at2"/>
<feature type="transmembrane region" description="Helical" evidence="1">
    <location>
        <begin position="21"/>
        <end position="46"/>
    </location>
</feature>
<dbReference type="RefSeq" id="WP_109892510.1">
    <property type="nucleotide sequence ID" value="NZ_CP029550.1"/>
</dbReference>
<evidence type="ECO:0000256" key="1">
    <source>
        <dbReference type="SAM" id="Phobius"/>
    </source>
</evidence>
<keyword evidence="1" id="KW-0812">Transmembrane</keyword>
<keyword evidence="1" id="KW-0472">Membrane</keyword>
<evidence type="ECO:0000313" key="2">
    <source>
        <dbReference type="EMBL" id="AWN42534.1"/>
    </source>
</evidence>
<feature type="transmembrane region" description="Helical" evidence="1">
    <location>
        <begin position="122"/>
        <end position="143"/>
    </location>
</feature>
<feature type="transmembrane region" description="Helical" evidence="1">
    <location>
        <begin position="149"/>
        <end position="169"/>
    </location>
</feature>
<proteinExistence type="predicted"/>
<organism evidence="2 3">
    <name type="scientific">Methylobacterium durans</name>
    <dbReference type="NCBI Taxonomy" id="2202825"/>
    <lineage>
        <taxon>Bacteria</taxon>
        <taxon>Pseudomonadati</taxon>
        <taxon>Pseudomonadota</taxon>
        <taxon>Alphaproteobacteria</taxon>
        <taxon>Hyphomicrobiales</taxon>
        <taxon>Methylobacteriaceae</taxon>
        <taxon>Methylobacterium</taxon>
    </lineage>
</organism>
<dbReference type="Pfam" id="PF10011">
    <property type="entry name" value="DUF2254"/>
    <property type="match status" value="1"/>
</dbReference>
<evidence type="ECO:0000313" key="3">
    <source>
        <dbReference type="Proteomes" id="UP000245926"/>
    </source>
</evidence>
<dbReference type="Proteomes" id="UP000245926">
    <property type="component" value="Chromosome"/>
</dbReference>